<keyword evidence="2" id="KW-1185">Reference proteome</keyword>
<name>A0A0C5W546_9GAMM</name>
<reference evidence="1 2" key="1">
    <citation type="submission" date="2014-01" db="EMBL/GenBank/DDBJ databases">
        <title>Full genme sequencing of cellulolytic bacterium Gynuella sunshinyii YC6258T gen. nov., sp. nov.</title>
        <authorList>
            <person name="Khan H."/>
            <person name="Chung E.J."/>
            <person name="Chung Y.R."/>
        </authorList>
    </citation>
    <scope>NUCLEOTIDE SEQUENCE [LARGE SCALE GENOMIC DNA]</scope>
    <source>
        <strain evidence="1 2">YC6258</strain>
    </source>
</reference>
<dbReference type="HOGENOM" id="CLU_2682642_0_0_6"/>
<sequence>MDYLHYVIDTALTFCQKILTSTGKKFLPFISGIELEILQKCGICLYSLRSLSVTKKLRLIGVFENVFGRINEVY</sequence>
<dbReference type="KEGG" id="gsn:YC6258_05691"/>
<proteinExistence type="predicted"/>
<gene>
    <name evidence="1" type="ORF">YC6258_05691</name>
</gene>
<evidence type="ECO:0000313" key="1">
    <source>
        <dbReference type="EMBL" id="AJQ97719.1"/>
    </source>
</evidence>
<accession>A0A0C5W546</accession>
<dbReference type="AlphaFoldDB" id="A0A0C5W546"/>
<dbReference type="Proteomes" id="UP000032266">
    <property type="component" value="Chromosome"/>
</dbReference>
<protein>
    <submittedName>
        <fullName evidence="1">Uncharacterized protein</fullName>
    </submittedName>
</protein>
<evidence type="ECO:0000313" key="2">
    <source>
        <dbReference type="Proteomes" id="UP000032266"/>
    </source>
</evidence>
<dbReference type="EMBL" id="CP007142">
    <property type="protein sequence ID" value="AJQ97719.1"/>
    <property type="molecule type" value="Genomic_DNA"/>
</dbReference>
<organism evidence="1 2">
    <name type="scientific">Gynuella sunshinyii YC6258</name>
    <dbReference type="NCBI Taxonomy" id="1445510"/>
    <lineage>
        <taxon>Bacteria</taxon>
        <taxon>Pseudomonadati</taxon>
        <taxon>Pseudomonadota</taxon>
        <taxon>Gammaproteobacteria</taxon>
        <taxon>Oceanospirillales</taxon>
        <taxon>Saccharospirillaceae</taxon>
        <taxon>Gynuella</taxon>
    </lineage>
</organism>